<name>A0ABQ5CBJ8_9ASTR</name>
<protein>
    <recommendedName>
        <fullName evidence="3">Reverse transcriptase domain-containing protein</fullName>
    </recommendedName>
</protein>
<proteinExistence type="predicted"/>
<comment type="caution">
    <text evidence="1">The sequence shown here is derived from an EMBL/GenBank/DDBJ whole genome shotgun (WGS) entry which is preliminary data.</text>
</comment>
<organism evidence="1 2">
    <name type="scientific">Tanacetum coccineum</name>
    <dbReference type="NCBI Taxonomy" id="301880"/>
    <lineage>
        <taxon>Eukaryota</taxon>
        <taxon>Viridiplantae</taxon>
        <taxon>Streptophyta</taxon>
        <taxon>Embryophyta</taxon>
        <taxon>Tracheophyta</taxon>
        <taxon>Spermatophyta</taxon>
        <taxon>Magnoliopsida</taxon>
        <taxon>eudicotyledons</taxon>
        <taxon>Gunneridae</taxon>
        <taxon>Pentapetalae</taxon>
        <taxon>asterids</taxon>
        <taxon>campanulids</taxon>
        <taxon>Asterales</taxon>
        <taxon>Asteraceae</taxon>
        <taxon>Asteroideae</taxon>
        <taxon>Anthemideae</taxon>
        <taxon>Anthemidinae</taxon>
        <taxon>Tanacetum</taxon>
    </lineage>
</organism>
<dbReference type="Proteomes" id="UP001151760">
    <property type="component" value="Unassembled WGS sequence"/>
</dbReference>
<accession>A0ABQ5CBJ8</accession>
<gene>
    <name evidence="1" type="ORF">Tco_0893409</name>
</gene>
<keyword evidence="2" id="KW-1185">Reference proteome</keyword>
<evidence type="ECO:0000313" key="1">
    <source>
        <dbReference type="EMBL" id="GJT23472.1"/>
    </source>
</evidence>
<evidence type="ECO:0000313" key="2">
    <source>
        <dbReference type="Proteomes" id="UP001151760"/>
    </source>
</evidence>
<sequence length="155" mass="17566">MESISFPDLPPLIETPEKQNLNKFCDYHGDQGHNTNDCYQLRKQIEEAVASGKLAHLVKDIHQSNSKNGCQGRNNAKVINMIRGGRSRKRSYEEERFGLTEELTFLVIPENYLADGPIIVEGMIEGHQVRKIHVDGGSSSEIMYEHCFRSFSADI</sequence>
<dbReference type="EMBL" id="BQNB010014058">
    <property type="protein sequence ID" value="GJT23472.1"/>
    <property type="molecule type" value="Genomic_DNA"/>
</dbReference>
<reference evidence="1" key="2">
    <citation type="submission" date="2022-01" db="EMBL/GenBank/DDBJ databases">
        <authorList>
            <person name="Yamashiro T."/>
            <person name="Shiraishi A."/>
            <person name="Satake H."/>
            <person name="Nakayama K."/>
        </authorList>
    </citation>
    <scope>NUCLEOTIDE SEQUENCE</scope>
</reference>
<evidence type="ECO:0008006" key="3">
    <source>
        <dbReference type="Google" id="ProtNLM"/>
    </source>
</evidence>
<reference evidence="1" key="1">
    <citation type="journal article" date="2022" name="Int. J. Mol. Sci.">
        <title>Draft Genome of Tanacetum Coccineum: Genomic Comparison of Closely Related Tanacetum-Family Plants.</title>
        <authorList>
            <person name="Yamashiro T."/>
            <person name="Shiraishi A."/>
            <person name="Nakayama K."/>
            <person name="Satake H."/>
        </authorList>
    </citation>
    <scope>NUCLEOTIDE SEQUENCE</scope>
</reference>